<feature type="signal peptide" evidence="1">
    <location>
        <begin position="1"/>
        <end position="22"/>
    </location>
</feature>
<name>A0ABR8JEX0_9BACT</name>
<sequence length="132" mass="14650">MKRLFSLLIAGGCGLLSFSAHAQQGTDKLRSEAMEVTRHLASRIALDDARSVQVRRLTYDRLVQESQINTMYGDDPSMRQNKLRVAEQEYAEKLKAVLTEAQFQRYLASTVPAQSTLSVNKPAAVPTKTAGH</sequence>
<proteinExistence type="predicted"/>
<gene>
    <name evidence="2" type="ORF">IC231_06085</name>
</gene>
<evidence type="ECO:0000313" key="3">
    <source>
        <dbReference type="Proteomes" id="UP000642468"/>
    </source>
</evidence>
<organism evidence="2 3">
    <name type="scientific">Hymenobacter duratus</name>
    <dbReference type="NCBI Taxonomy" id="2771356"/>
    <lineage>
        <taxon>Bacteria</taxon>
        <taxon>Pseudomonadati</taxon>
        <taxon>Bacteroidota</taxon>
        <taxon>Cytophagia</taxon>
        <taxon>Cytophagales</taxon>
        <taxon>Hymenobacteraceae</taxon>
        <taxon>Hymenobacter</taxon>
    </lineage>
</organism>
<evidence type="ECO:0008006" key="4">
    <source>
        <dbReference type="Google" id="ProtNLM"/>
    </source>
</evidence>
<evidence type="ECO:0000256" key="1">
    <source>
        <dbReference type="SAM" id="SignalP"/>
    </source>
</evidence>
<keyword evidence="1" id="KW-0732">Signal</keyword>
<keyword evidence="3" id="KW-1185">Reference proteome</keyword>
<protein>
    <recommendedName>
        <fullName evidence="4">DUF4168 domain-containing protein</fullName>
    </recommendedName>
</protein>
<comment type="caution">
    <text evidence="2">The sequence shown here is derived from an EMBL/GenBank/DDBJ whole genome shotgun (WGS) entry which is preliminary data.</text>
</comment>
<accession>A0ABR8JEX0</accession>
<evidence type="ECO:0000313" key="2">
    <source>
        <dbReference type="EMBL" id="MBD2714597.1"/>
    </source>
</evidence>
<dbReference type="EMBL" id="JACWZZ010000001">
    <property type="protein sequence ID" value="MBD2714597.1"/>
    <property type="molecule type" value="Genomic_DNA"/>
</dbReference>
<feature type="chain" id="PRO_5045872668" description="DUF4168 domain-containing protein" evidence="1">
    <location>
        <begin position="23"/>
        <end position="132"/>
    </location>
</feature>
<dbReference type="Proteomes" id="UP000642468">
    <property type="component" value="Unassembled WGS sequence"/>
</dbReference>
<reference evidence="2 3" key="1">
    <citation type="submission" date="2020-09" db="EMBL/GenBank/DDBJ databases">
        <authorList>
            <person name="Kim M.K."/>
        </authorList>
    </citation>
    <scope>NUCLEOTIDE SEQUENCE [LARGE SCALE GENOMIC DNA]</scope>
    <source>
        <strain evidence="2 3">BT646</strain>
    </source>
</reference>
<dbReference type="RefSeq" id="WP_190783624.1">
    <property type="nucleotide sequence ID" value="NZ_JACWZZ010000001.1"/>
</dbReference>